<organism evidence="1 2">
    <name type="scientific">Dielma fastidiosa</name>
    <dbReference type="NCBI Taxonomy" id="1034346"/>
    <lineage>
        <taxon>Bacteria</taxon>
        <taxon>Bacillati</taxon>
        <taxon>Bacillota</taxon>
        <taxon>Erysipelotrichia</taxon>
        <taxon>Erysipelotrichales</taxon>
        <taxon>Erysipelotrichaceae</taxon>
        <taxon>Dielma</taxon>
    </lineage>
</organism>
<dbReference type="Gene3D" id="3.40.30.10">
    <property type="entry name" value="Glutaredoxin"/>
    <property type="match status" value="1"/>
</dbReference>
<dbReference type="STRING" id="1034346.GCA_000313565_01280"/>
<reference evidence="1 2" key="1">
    <citation type="submission" date="2018-05" db="EMBL/GenBank/DDBJ databases">
        <title>Genomic Encyclopedia of Type Strains, Phase IV (KMG-IV): sequencing the most valuable type-strain genomes for metagenomic binning, comparative biology and taxonomic classification.</title>
        <authorList>
            <person name="Goeker M."/>
        </authorList>
    </citation>
    <scope>NUCLEOTIDE SEQUENCE [LARGE SCALE GENOMIC DNA]</scope>
    <source>
        <strain evidence="1 2">JC118</strain>
    </source>
</reference>
<evidence type="ECO:0000313" key="2">
    <source>
        <dbReference type="Proteomes" id="UP000247612"/>
    </source>
</evidence>
<proteinExistence type="predicted"/>
<name>A0A2V2FXV6_9FIRM</name>
<gene>
    <name evidence="1" type="ORF">DES51_106226</name>
</gene>
<dbReference type="EMBL" id="QJKH01000006">
    <property type="protein sequence ID" value="PXX79107.1"/>
    <property type="molecule type" value="Genomic_DNA"/>
</dbReference>
<dbReference type="Proteomes" id="UP000247612">
    <property type="component" value="Unassembled WGS sequence"/>
</dbReference>
<dbReference type="AlphaFoldDB" id="A0A2V2FXV6"/>
<sequence>MKKTLKIAAVAVAIFAILAALSLLYTYMKLQKVNLSVVNAKLYKESEITDVFEAAEDHTIYVFVYDSENEDCIYLDEVMLRQISNENGEIHFDEIYKINYKDSSSTYNNQIIKNLYSIESIPAIVKVKKLDSGYDILDTFEWSANTKTDIENLTAFLKRNELIPVN</sequence>
<dbReference type="OrthoDB" id="3035454at2"/>
<protein>
    <submittedName>
        <fullName evidence="1">Uncharacterized protein</fullName>
    </submittedName>
</protein>
<dbReference type="RefSeq" id="WP_022937595.1">
    <property type="nucleotide sequence ID" value="NZ_CABKRQ010000003.1"/>
</dbReference>
<comment type="caution">
    <text evidence="1">The sequence shown here is derived from an EMBL/GenBank/DDBJ whole genome shotgun (WGS) entry which is preliminary data.</text>
</comment>
<dbReference type="GeneID" id="94439540"/>
<keyword evidence="2" id="KW-1185">Reference proteome</keyword>
<accession>A0A2V2FXV6</accession>
<evidence type="ECO:0000313" key="1">
    <source>
        <dbReference type="EMBL" id="PXX79107.1"/>
    </source>
</evidence>